<organism evidence="1 2">
    <name type="scientific">Electrophorus voltai</name>
    <dbReference type="NCBI Taxonomy" id="2609070"/>
    <lineage>
        <taxon>Eukaryota</taxon>
        <taxon>Metazoa</taxon>
        <taxon>Chordata</taxon>
        <taxon>Craniata</taxon>
        <taxon>Vertebrata</taxon>
        <taxon>Euteleostomi</taxon>
        <taxon>Actinopterygii</taxon>
        <taxon>Neopterygii</taxon>
        <taxon>Teleostei</taxon>
        <taxon>Ostariophysi</taxon>
        <taxon>Gymnotiformes</taxon>
        <taxon>Gymnotoidei</taxon>
        <taxon>Gymnotidae</taxon>
        <taxon>Electrophorus</taxon>
    </lineage>
</organism>
<reference evidence="1" key="1">
    <citation type="submission" date="2023-03" db="EMBL/GenBank/DDBJ databases">
        <title>Electrophorus voltai genome.</title>
        <authorList>
            <person name="Bian C."/>
        </authorList>
    </citation>
    <scope>NUCLEOTIDE SEQUENCE</scope>
    <source>
        <strain evidence="1">CB-2022</strain>
        <tissue evidence="1">Muscle</tissue>
    </source>
</reference>
<sequence length="111" mass="12306">MYPESARDLNGNTNLLLVPFKILDLQWIISALSTGKQCIVLFFCCITLYIGQHPEIRHYEKQCGLCGGHRSQGTESSTSPITSLYTSTQLHALIEACKIAKNHSDTIYTGS</sequence>
<dbReference type="EMBL" id="JAROKS010000022">
    <property type="protein sequence ID" value="KAK1789422.1"/>
    <property type="molecule type" value="Genomic_DNA"/>
</dbReference>
<feature type="non-terminal residue" evidence="1">
    <location>
        <position position="111"/>
    </location>
</feature>
<proteinExistence type="predicted"/>
<evidence type="ECO:0000313" key="1">
    <source>
        <dbReference type="EMBL" id="KAK1789422.1"/>
    </source>
</evidence>
<keyword evidence="2" id="KW-1185">Reference proteome</keyword>
<dbReference type="Proteomes" id="UP001239994">
    <property type="component" value="Unassembled WGS sequence"/>
</dbReference>
<protein>
    <submittedName>
        <fullName evidence="1">Uncharacterized protein</fullName>
    </submittedName>
</protein>
<gene>
    <name evidence="1" type="ORF">P4O66_015351</name>
</gene>
<comment type="caution">
    <text evidence="1">The sequence shown here is derived from an EMBL/GenBank/DDBJ whole genome shotgun (WGS) entry which is preliminary data.</text>
</comment>
<name>A0AAD9DRT9_9TELE</name>
<evidence type="ECO:0000313" key="2">
    <source>
        <dbReference type="Proteomes" id="UP001239994"/>
    </source>
</evidence>
<accession>A0AAD9DRT9</accession>
<dbReference type="AlphaFoldDB" id="A0AAD9DRT9"/>